<organism evidence="8 9">
    <name type="scientific">Fusobacterium equinum</name>
    <dbReference type="NCBI Taxonomy" id="134605"/>
    <lineage>
        <taxon>Bacteria</taxon>
        <taxon>Fusobacteriati</taxon>
        <taxon>Fusobacteriota</taxon>
        <taxon>Fusobacteriia</taxon>
        <taxon>Fusobacteriales</taxon>
        <taxon>Fusobacteriaceae</taxon>
        <taxon>Fusobacterium</taxon>
    </lineage>
</organism>
<evidence type="ECO:0000259" key="7">
    <source>
        <dbReference type="PROSITE" id="PS51918"/>
    </source>
</evidence>
<dbReference type="GO" id="GO:0005737">
    <property type="term" value="C:cytoplasm"/>
    <property type="evidence" value="ECO:0007669"/>
    <property type="project" value="TreeGrafter"/>
</dbReference>
<dbReference type="Pfam" id="PF04055">
    <property type="entry name" value="Radical_SAM"/>
    <property type="match status" value="1"/>
</dbReference>
<dbReference type="RefSeq" id="WP_060793604.1">
    <property type="nucleotide sequence ID" value="NZ_KQ956530.1"/>
</dbReference>
<dbReference type="GO" id="GO:0046872">
    <property type="term" value="F:metal ion binding"/>
    <property type="evidence" value="ECO:0007669"/>
    <property type="project" value="UniProtKB-KW"/>
</dbReference>
<dbReference type="PATRIC" id="fig|134605.3.peg.837"/>
<comment type="cofactor">
    <cofactor evidence="1">
        <name>[4Fe-4S] cluster</name>
        <dbReference type="ChEBI" id="CHEBI:49883"/>
    </cofactor>
</comment>
<dbReference type="Proteomes" id="UP000070617">
    <property type="component" value="Unassembled WGS sequence"/>
</dbReference>
<keyword evidence="3" id="KW-0949">S-adenosyl-L-methionine</keyword>
<evidence type="ECO:0000256" key="3">
    <source>
        <dbReference type="ARBA" id="ARBA00022691"/>
    </source>
</evidence>
<dbReference type="FunFam" id="3.80.30.20:FF:000016">
    <property type="entry name" value="Oxygen-independent coproporphyrinogen III oxidase"/>
    <property type="match status" value="1"/>
</dbReference>
<name>A0A133NFF7_9FUSO</name>
<dbReference type="CDD" id="cd01335">
    <property type="entry name" value="Radical_SAM"/>
    <property type="match status" value="1"/>
</dbReference>
<dbReference type="GO" id="GO:0002926">
    <property type="term" value="P:tRNA wobble base 5-methoxycarbonylmethyl-2-thiouridinylation"/>
    <property type="evidence" value="ECO:0007669"/>
    <property type="project" value="TreeGrafter"/>
</dbReference>
<feature type="domain" description="Radical SAM core" evidence="7">
    <location>
        <begin position="1"/>
        <end position="233"/>
    </location>
</feature>
<dbReference type="AlphaFoldDB" id="A0A133NFF7"/>
<dbReference type="SUPFAM" id="SSF102114">
    <property type="entry name" value="Radical SAM enzymes"/>
    <property type="match status" value="1"/>
</dbReference>
<dbReference type="SMART" id="SM00729">
    <property type="entry name" value="Elp3"/>
    <property type="match status" value="1"/>
</dbReference>
<keyword evidence="4" id="KW-0479">Metal-binding</keyword>
<protein>
    <submittedName>
        <fullName evidence="8">Radical SAM domain protein</fullName>
    </submittedName>
</protein>
<evidence type="ECO:0000256" key="4">
    <source>
        <dbReference type="ARBA" id="ARBA00022723"/>
    </source>
</evidence>
<dbReference type="SFLD" id="SFLDG01086">
    <property type="entry name" value="elongater_protein-like"/>
    <property type="match status" value="1"/>
</dbReference>
<reference evidence="9" key="1">
    <citation type="submission" date="2016-01" db="EMBL/GenBank/DDBJ databases">
        <authorList>
            <person name="Mitreva M."/>
            <person name="Pepin K.H."/>
            <person name="Mihindukulasuriya K.A."/>
            <person name="Fulton R."/>
            <person name="Fronick C."/>
            <person name="O'Laughlin M."/>
            <person name="Miner T."/>
            <person name="Herter B."/>
            <person name="Rosa B.A."/>
            <person name="Cordes M."/>
            <person name="Tomlinson C."/>
            <person name="Wollam A."/>
            <person name="Palsikar V.B."/>
            <person name="Mardis E.R."/>
            <person name="Wilson R.K."/>
        </authorList>
    </citation>
    <scope>NUCLEOTIDE SEQUENCE [LARGE SCALE GENOMIC DNA]</scope>
    <source>
        <strain evidence="9">CMW8396</strain>
    </source>
</reference>
<keyword evidence="9" id="KW-1185">Reference proteome</keyword>
<dbReference type="PANTHER" id="PTHR11135">
    <property type="entry name" value="HISTONE ACETYLTRANSFERASE-RELATED"/>
    <property type="match status" value="1"/>
</dbReference>
<gene>
    <name evidence="8" type="ORF">HMPREF3206_00840</name>
</gene>
<dbReference type="InterPro" id="IPR032432">
    <property type="entry name" value="Radical_SAM_C"/>
</dbReference>
<keyword evidence="5" id="KW-0408">Iron</keyword>
<dbReference type="STRING" id="134605.HMPREF3206_00840"/>
<sequence>MKHYNIPIFISHFGCPNHCVFCNQKKINGQETDIQVEDIHRIVKEYLKTLPKKSEKEVAFFGGTFTGLSMELQKKYLEALQEYIERGDIQGIRLSTRPDYIQKDILEQLRKYGVKAIELGIQSLDEEVLRRSDRFYTEKQVLSSIQQMQSYGFEVGIQIMVGLPGSSLEKEIKTIKTLIACQPDTARIYPTLVLEDTILEKQYHQGEYQALTLEEAVERSRILYAYLEQAGIRTIRLGLQATEELSKEKTMVAGPYHPAFRELVETEIAYVFLKDIFEKEGVQTIFCTETEVSRIVGLKKKNKERFGKDFQVKIQNNLSEGQVLIGNKVYSREERIRRNLDVGTSMDF</sequence>
<dbReference type="Pfam" id="PF16199">
    <property type="entry name" value="Radical_SAM_C"/>
    <property type="match status" value="1"/>
</dbReference>
<dbReference type="InterPro" id="IPR039661">
    <property type="entry name" value="ELP3"/>
</dbReference>
<keyword evidence="6" id="KW-0411">Iron-sulfur</keyword>
<evidence type="ECO:0000313" key="8">
    <source>
        <dbReference type="EMBL" id="KXA15009.1"/>
    </source>
</evidence>
<proteinExistence type="predicted"/>
<dbReference type="SFLD" id="SFLDG01082">
    <property type="entry name" value="B12-binding_domain_containing"/>
    <property type="match status" value="1"/>
</dbReference>
<dbReference type="SFLD" id="SFLDS00029">
    <property type="entry name" value="Radical_SAM"/>
    <property type="match status" value="1"/>
</dbReference>
<keyword evidence="2" id="KW-0004">4Fe-4S</keyword>
<accession>A0A133NFF7</accession>
<dbReference type="PROSITE" id="PS51918">
    <property type="entry name" value="RADICAL_SAM"/>
    <property type="match status" value="1"/>
</dbReference>
<dbReference type="EMBL" id="LRPX01000035">
    <property type="protein sequence ID" value="KXA15009.1"/>
    <property type="molecule type" value="Genomic_DNA"/>
</dbReference>
<dbReference type="InterPro" id="IPR007197">
    <property type="entry name" value="rSAM"/>
</dbReference>
<dbReference type="PANTHER" id="PTHR11135:SF0">
    <property type="entry name" value="ELONGATOR COMPLEX PROTEIN 3"/>
    <property type="match status" value="1"/>
</dbReference>
<dbReference type="GO" id="GO:0003824">
    <property type="term" value="F:catalytic activity"/>
    <property type="evidence" value="ECO:0007669"/>
    <property type="project" value="InterPro"/>
</dbReference>
<dbReference type="InterPro" id="IPR058240">
    <property type="entry name" value="rSAM_sf"/>
</dbReference>
<dbReference type="InterPro" id="IPR023404">
    <property type="entry name" value="rSAM_horseshoe"/>
</dbReference>
<dbReference type="GO" id="GO:0051539">
    <property type="term" value="F:4 iron, 4 sulfur cluster binding"/>
    <property type="evidence" value="ECO:0007669"/>
    <property type="project" value="UniProtKB-KW"/>
</dbReference>
<evidence type="ECO:0000256" key="6">
    <source>
        <dbReference type="ARBA" id="ARBA00023014"/>
    </source>
</evidence>
<dbReference type="Gene3D" id="3.80.30.20">
    <property type="entry name" value="tm_1862 like domain"/>
    <property type="match status" value="1"/>
</dbReference>
<evidence type="ECO:0000256" key="1">
    <source>
        <dbReference type="ARBA" id="ARBA00001966"/>
    </source>
</evidence>
<evidence type="ECO:0000256" key="2">
    <source>
        <dbReference type="ARBA" id="ARBA00022485"/>
    </source>
</evidence>
<evidence type="ECO:0000313" key="9">
    <source>
        <dbReference type="Proteomes" id="UP000070617"/>
    </source>
</evidence>
<comment type="caution">
    <text evidence="8">The sequence shown here is derived from an EMBL/GenBank/DDBJ whole genome shotgun (WGS) entry which is preliminary data.</text>
</comment>
<evidence type="ECO:0000256" key="5">
    <source>
        <dbReference type="ARBA" id="ARBA00023004"/>
    </source>
</evidence>
<dbReference type="InterPro" id="IPR006638">
    <property type="entry name" value="Elp3/MiaA/NifB-like_rSAM"/>
</dbReference>